<dbReference type="PANTHER" id="PTHR31306:SF3">
    <property type="entry name" value="NUCLEOTIDE-DIPHOSPHO-SUGAR TRANSFERASE DOMAIN-CONTAINING PROTEIN"/>
    <property type="match status" value="1"/>
</dbReference>
<dbReference type="InterPro" id="IPR005069">
    <property type="entry name" value="Nucl-diP-sugar_transferase"/>
</dbReference>
<sequence length="381" mass="44136">MLLLSRMRSLLFVLAVSVAFVLGSVFGFTIWPSPSRMPFPHHSTHLRTPPSAAKTLDIGEFIHSLYEPLKVVPTEPVLFESDGVRIKLPPGPRYPKSLGSDVLILDLDTRPLMSSKSFPLRQYDWHDVNHVSGGVFSHYTYAMVHGYDYKFIRASEFEDRHATWIKPSALANNIANYKFIVFLDADATFRFLHLPIEWLLNYWNIKPHHSFVMAKDPWDLHEPQYNSDRFNRTYTNTGFMIVQNNNTTLPILKAWHECPNDLRYPGCSQWKQSKFHEQSAFGEYIRYDYGEYIKELDCGEANGFPGVKLSKCEGKFVRHYWFQKDLVKTDYRENMMNALGLPIQKLFSDTAIMNALTPPIQDLFSQETGVVFEQKEDVIYA</sequence>
<feature type="domain" description="Nucleotide-diphospho-sugar transferase" evidence="5">
    <location>
        <begin position="176"/>
        <end position="292"/>
    </location>
</feature>
<evidence type="ECO:0000259" key="5">
    <source>
        <dbReference type="Pfam" id="PF03407"/>
    </source>
</evidence>
<evidence type="ECO:0000256" key="3">
    <source>
        <dbReference type="ARBA" id="ARBA00022676"/>
    </source>
</evidence>
<keyword evidence="3" id="KW-0328">Glycosyltransferase</keyword>
<dbReference type="Proteomes" id="UP001140562">
    <property type="component" value="Unassembled WGS sequence"/>
</dbReference>
<comment type="similarity">
    <text evidence="2">Belongs to the glycosyltransferase 77 family.</text>
</comment>
<name>A0A9W8WQ46_9PLEO</name>
<keyword evidence="7" id="KW-1185">Reference proteome</keyword>
<dbReference type="EMBL" id="JAPEUV010000208">
    <property type="protein sequence ID" value="KAJ4330299.1"/>
    <property type="molecule type" value="Genomic_DNA"/>
</dbReference>
<keyword evidence="4" id="KW-0808">Transferase</keyword>
<evidence type="ECO:0000256" key="1">
    <source>
        <dbReference type="ARBA" id="ARBA00005664"/>
    </source>
</evidence>
<evidence type="ECO:0000256" key="4">
    <source>
        <dbReference type="ARBA" id="ARBA00022679"/>
    </source>
</evidence>
<dbReference type="PANTHER" id="PTHR31306">
    <property type="entry name" value="ALPHA-1,6-MANNOSYLTRANSFERASE MNN11-RELATED"/>
    <property type="match status" value="1"/>
</dbReference>
<dbReference type="GO" id="GO:0006487">
    <property type="term" value="P:protein N-linked glycosylation"/>
    <property type="evidence" value="ECO:0007669"/>
    <property type="project" value="TreeGrafter"/>
</dbReference>
<proteinExistence type="inferred from homology"/>
<organism evidence="6 7">
    <name type="scientific">Didymella glomerata</name>
    <dbReference type="NCBI Taxonomy" id="749621"/>
    <lineage>
        <taxon>Eukaryota</taxon>
        <taxon>Fungi</taxon>
        <taxon>Dikarya</taxon>
        <taxon>Ascomycota</taxon>
        <taxon>Pezizomycotina</taxon>
        <taxon>Dothideomycetes</taxon>
        <taxon>Pleosporomycetidae</taxon>
        <taxon>Pleosporales</taxon>
        <taxon>Pleosporineae</taxon>
        <taxon>Didymellaceae</taxon>
        <taxon>Didymella</taxon>
    </lineage>
</organism>
<comment type="similarity">
    <text evidence="1">Belongs to the glycosyltransferase 34 family.</text>
</comment>
<gene>
    <name evidence="6" type="ORF">N0V87_010125</name>
</gene>
<protein>
    <recommendedName>
        <fullName evidence="5">Nucleotide-diphospho-sugar transferase domain-containing protein</fullName>
    </recommendedName>
</protein>
<evidence type="ECO:0000313" key="6">
    <source>
        <dbReference type="EMBL" id="KAJ4330299.1"/>
    </source>
</evidence>
<accession>A0A9W8WQ46</accession>
<dbReference type="Gene3D" id="3.90.550.10">
    <property type="entry name" value="Spore Coat Polysaccharide Biosynthesis Protein SpsA, Chain A"/>
    <property type="match status" value="1"/>
</dbReference>
<dbReference type="InterPro" id="IPR008630">
    <property type="entry name" value="Glyco_trans_34"/>
</dbReference>
<dbReference type="InterPro" id="IPR029044">
    <property type="entry name" value="Nucleotide-diphossugar_trans"/>
</dbReference>
<evidence type="ECO:0000313" key="7">
    <source>
        <dbReference type="Proteomes" id="UP001140562"/>
    </source>
</evidence>
<dbReference type="GO" id="GO:0016757">
    <property type="term" value="F:glycosyltransferase activity"/>
    <property type="evidence" value="ECO:0007669"/>
    <property type="project" value="UniProtKB-KW"/>
</dbReference>
<dbReference type="AlphaFoldDB" id="A0A9W8WQ46"/>
<reference evidence="6" key="1">
    <citation type="submission" date="2022-10" db="EMBL/GenBank/DDBJ databases">
        <title>Tapping the CABI collections for fungal endophytes: first genome assemblies for Collariella, Neodidymelliopsis, Ascochyta clinopodiicola, Didymella pomorum, Didymosphaeria variabile, Neocosmospora piperis and Neocucurbitaria cava.</title>
        <authorList>
            <person name="Hill R."/>
        </authorList>
    </citation>
    <scope>NUCLEOTIDE SEQUENCE</scope>
    <source>
        <strain evidence="6">IMI 360193</strain>
    </source>
</reference>
<dbReference type="Pfam" id="PF03407">
    <property type="entry name" value="Nucleotid_trans"/>
    <property type="match status" value="1"/>
</dbReference>
<dbReference type="OrthoDB" id="3763672at2759"/>
<evidence type="ECO:0000256" key="2">
    <source>
        <dbReference type="ARBA" id="ARBA00007033"/>
    </source>
</evidence>
<comment type="caution">
    <text evidence="6">The sequence shown here is derived from an EMBL/GenBank/DDBJ whole genome shotgun (WGS) entry which is preliminary data.</text>
</comment>
<dbReference type="GO" id="GO:0000139">
    <property type="term" value="C:Golgi membrane"/>
    <property type="evidence" value="ECO:0007669"/>
    <property type="project" value="TreeGrafter"/>
</dbReference>